<name>A0A1F5FPP5_9BACT</name>
<dbReference type="EMBL" id="MFAQ01000041">
    <property type="protein sequence ID" value="OGD81579.1"/>
    <property type="molecule type" value="Genomic_DNA"/>
</dbReference>
<sequence>MIRYKLWSIAKRLYNGDAESGKRRVASFKKIQSAADELIQQLNQRAFNWKKTAGYIPLYGEREFENHYLRVSAVREVFEQAYEDICDGPLDRVKISFEWVAREKDYMAPWFCFEVRKPRNWKSPKLRLLSASGTPAQLSRFVSVIVNEVDNLKEVKFS</sequence>
<evidence type="ECO:0000313" key="1">
    <source>
        <dbReference type="EMBL" id="OGD81579.1"/>
    </source>
</evidence>
<organism evidence="1 2">
    <name type="scientific">Candidatus Collierbacteria bacterium RIFOXYD1_FULL_40_9</name>
    <dbReference type="NCBI Taxonomy" id="1817731"/>
    <lineage>
        <taxon>Bacteria</taxon>
        <taxon>Candidatus Collieribacteriota</taxon>
    </lineage>
</organism>
<protein>
    <submittedName>
        <fullName evidence="1">Uncharacterized protein</fullName>
    </submittedName>
</protein>
<dbReference type="AlphaFoldDB" id="A0A1F5FPP5"/>
<gene>
    <name evidence="1" type="ORF">A2572_04310</name>
</gene>
<accession>A0A1F5FPP5</accession>
<dbReference type="Proteomes" id="UP000179237">
    <property type="component" value="Unassembled WGS sequence"/>
</dbReference>
<evidence type="ECO:0000313" key="2">
    <source>
        <dbReference type="Proteomes" id="UP000179237"/>
    </source>
</evidence>
<proteinExistence type="predicted"/>
<comment type="caution">
    <text evidence="1">The sequence shown here is derived from an EMBL/GenBank/DDBJ whole genome shotgun (WGS) entry which is preliminary data.</text>
</comment>
<reference evidence="1 2" key="1">
    <citation type="journal article" date="2016" name="Nat. Commun.">
        <title>Thousands of microbial genomes shed light on interconnected biogeochemical processes in an aquifer system.</title>
        <authorList>
            <person name="Anantharaman K."/>
            <person name="Brown C.T."/>
            <person name="Hug L.A."/>
            <person name="Sharon I."/>
            <person name="Castelle C.J."/>
            <person name="Probst A.J."/>
            <person name="Thomas B.C."/>
            <person name="Singh A."/>
            <person name="Wilkins M.J."/>
            <person name="Karaoz U."/>
            <person name="Brodie E.L."/>
            <person name="Williams K.H."/>
            <person name="Hubbard S.S."/>
            <person name="Banfield J.F."/>
        </authorList>
    </citation>
    <scope>NUCLEOTIDE SEQUENCE [LARGE SCALE GENOMIC DNA]</scope>
</reference>